<dbReference type="PANTHER" id="PTHR10663">
    <property type="entry name" value="GUANYL-NUCLEOTIDE EXCHANGE FACTOR"/>
    <property type="match status" value="1"/>
</dbReference>
<dbReference type="InterPro" id="IPR035999">
    <property type="entry name" value="Sec7_dom_sf"/>
</dbReference>
<dbReference type="Proteomes" id="UP000234681">
    <property type="component" value="Chromosome 16"/>
</dbReference>
<proteinExistence type="predicted"/>
<dbReference type="InterPro" id="IPR000904">
    <property type="entry name" value="Sec7_dom"/>
</dbReference>
<accession>A6KFK3</accession>
<dbReference type="Pfam" id="PF01369">
    <property type="entry name" value="Sec7"/>
    <property type="match status" value="1"/>
</dbReference>
<evidence type="ECO:0000313" key="3">
    <source>
        <dbReference type="Proteomes" id="UP000234681"/>
    </source>
</evidence>
<dbReference type="InterPro" id="IPR023394">
    <property type="entry name" value="Sec7_C_sf"/>
</dbReference>
<dbReference type="EMBL" id="CH474045">
    <property type="protein sequence ID" value="EDL75945.1"/>
    <property type="molecule type" value="Genomic_DNA"/>
</dbReference>
<protein>
    <submittedName>
        <fullName evidence="2">RCG54675, isoform CRA_b</fullName>
    </submittedName>
</protein>
<reference evidence="3" key="1">
    <citation type="submission" date="2005-09" db="EMBL/GenBank/DDBJ databases">
        <authorList>
            <person name="Mural R.J."/>
            <person name="Li P.W."/>
            <person name="Adams M.D."/>
            <person name="Amanatides P.G."/>
            <person name="Baden-Tillson H."/>
            <person name="Barnstead M."/>
            <person name="Chin S.H."/>
            <person name="Dew I."/>
            <person name="Evans C.A."/>
            <person name="Ferriera S."/>
            <person name="Flanigan M."/>
            <person name="Fosler C."/>
            <person name="Glodek A."/>
            <person name="Gu Z."/>
            <person name="Holt R.A."/>
            <person name="Jennings D."/>
            <person name="Kraft C.L."/>
            <person name="Lu F."/>
            <person name="Nguyen T."/>
            <person name="Nusskern D.R."/>
            <person name="Pfannkoch C.M."/>
            <person name="Sitter C."/>
            <person name="Sutton G.G."/>
            <person name="Venter J.C."/>
            <person name="Wang Z."/>
            <person name="Woodage T."/>
            <person name="Zheng X.H."/>
            <person name="Zhong F."/>
        </authorList>
    </citation>
    <scope>NUCLEOTIDE SEQUENCE [LARGE SCALE GENOMIC DNA]</scope>
    <source>
        <strain>BN</strain>
        <strain evidence="3">Sprague-Dawley</strain>
    </source>
</reference>
<evidence type="ECO:0000259" key="1">
    <source>
        <dbReference type="PROSITE" id="PS50190"/>
    </source>
</evidence>
<dbReference type="AlphaFoldDB" id="A6KFK3"/>
<sequence length="245" mass="27419">MGSFVSGCFSLAGLSGDDHNSNHSGYCFDKGKPTRLDGNSEMGSTEILEKETTENLSNGTNSNVEAAKRLAKRLYHLDRFKRSDVAKHLGKNNEFSKLVAEEYLKFFDFTGMTLDQSLRYFSCNPDTITSKDGVHCLTCALMLLNTDLHGHVSVRLWCCLIRAAAPRPCLCFSGTHRFLCSSLPWSIEHSQVDKCNAFSKRRKRSIHRLARSSCVYSVLGSSTRWQTEVLFGILLCHLVARYSSA</sequence>
<name>A6KFK3_RAT</name>
<evidence type="ECO:0000313" key="2">
    <source>
        <dbReference type="EMBL" id="EDL75945.1"/>
    </source>
</evidence>
<dbReference type="GO" id="GO:0032012">
    <property type="term" value="P:regulation of ARF protein signal transduction"/>
    <property type="evidence" value="ECO:0007669"/>
    <property type="project" value="InterPro"/>
</dbReference>
<organism evidence="2 3">
    <name type="scientific">Rattus norvegicus</name>
    <name type="common">Rat</name>
    <dbReference type="NCBI Taxonomy" id="10116"/>
    <lineage>
        <taxon>Eukaryota</taxon>
        <taxon>Metazoa</taxon>
        <taxon>Chordata</taxon>
        <taxon>Craniata</taxon>
        <taxon>Vertebrata</taxon>
        <taxon>Euteleostomi</taxon>
        <taxon>Mammalia</taxon>
        <taxon>Eutheria</taxon>
        <taxon>Euarchontoglires</taxon>
        <taxon>Glires</taxon>
        <taxon>Rodentia</taxon>
        <taxon>Myomorpha</taxon>
        <taxon>Muroidea</taxon>
        <taxon>Muridae</taxon>
        <taxon>Murinae</taxon>
        <taxon>Rattus</taxon>
    </lineage>
</organism>
<dbReference type="GO" id="GO:0005085">
    <property type="term" value="F:guanyl-nucleotide exchange factor activity"/>
    <property type="evidence" value="ECO:0007669"/>
    <property type="project" value="InterPro"/>
</dbReference>
<feature type="domain" description="SEC7" evidence="1">
    <location>
        <begin position="28"/>
        <end position="179"/>
    </location>
</feature>
<dbReference type="PANTHER" id="PTHR10663:SF337">
    <property type="entry name" value="PH AND SEC7 DOMAIN-CONTAINING PROTEIN 3"/>
    <property type="match status" value="1"/>
</dbReference>
<dbReference type="Gene3D" id="1.10.1000.11">
    <property type="entry name" value="Arf Nucleotide-binding Site Opener,domain 2"/>
    <property type="match status" value="1"/>
</dbReference>
<dbReference type="PROSITE" id="PS50190">
    <property type="entry name" value="SEC7"/>
    <property type="match status" value="1"/>
</dbReference>
<dbReference type="SUPFAM" id="SSF48425">
    <property type="entry name" value="Sec7 domain"/>
    <property type="match status" value="1"/>
</dbReference>
<dbReference type="SMART" id="SM00222">
    <property type="entry name" value="Sec7"/>
    <property type="match status" value="1"/>
</dbReference>
<gene>
    <name evidence="2" type="ORF">rCG_54675</name>
</gene>